<comment type="caution">
    <text evidence="1">The sequence shown here is derived from an EMBL/GenBank/DDBJ whole genome shotgun (WGS) entry which is preliminary data.</text>
</comment>
<name>A0A737BU71_SALER</name>
<protein>
    <submittedName>
        <fullName evidence="1">Fimbria/pilus outer membrane usher protein</fullName>
    </submittedName>
</protein>
<dbReference type="GO" id="GO:0009297">
    <property type="term" value="P:pilus assembly"/>
    <property type="evidence" value="ECO:0007669"/>
    <property type="project" value="InterPro"/>
</dbReference>
<dbReference type="Pfam" id="PF00577">
    <property type="entry name" value="Usher"/>
    <property type="match status" value="1"/>
</dbReference>
<proteinExistence type="predicted"/>
<gene>
    <name evidence="1" type="ORF">GNC09_003816</name>
</gene>
<reference evidence="1" key="2">
    <citation type="submission" date="2018-07" db="EMBL/GenBank/DDBJ databases">
        <authorList>
            <consortium name="NCBI Pathogen Detection Project"/>
        </authorList>
    </citation>
    <scope>NUCLEOTIDE SEQUENCE</scope>
    <source>
        <strain evidence="1">1363-65</strain>
    </source>
</reference>
<dbReference type="AlphaFoldDB" id="A0A737BU71"/>
<dbReference type="PANTHER" id="PTHR30451">
    <property type="entry name" value="OUTER MEMBRANE USHER PROTEIN"/>
    <property type="match status" value="1"/>
</dbReference>
<evidence type="ECO:0000313" key="1">
    <source>
        <dbReference type="EMBL" id="HAE8103726.1"/>
    </source>
</evidence>
<dbReference type="InterPro" id="IPR000015">
    <property type="entry name" value="Fimb_usher"/>
</dbReference>
<organism evidence="1">
    <name type="scientific">Salmonella enterica subsp. indica serovar 45:a:e,n,x</name>
    <dbReference type="NCBI Taxonomy" id="1307500"/>
    <lineage>
        <taxon>Bacteria</taxon>
        <taxon>Pseudomonadati</taxon>
        <taxon>Pseudomonadota</taxon>
        <taxon>Gammaproteobacteria</taxon>
        <taxon>Enterobacterales</taxon>
        <taxon>Enterobacteriaceae</taxon>
        <taxon>Salmonella</taxon>
    </lineage>
</organism>
<dbReference type="Gene3D" id="2.60.40.2610">
    <property type="entry name" value="Outer membrane usher protein FimD, plug domain"/>
    <property type="match status" value="1"/>
</dbReference>
<dbReference type="GO" id="GO:0009279">
    <property type="term" value="C:cell outer membrane"/>
    <property type="evidence" value="ECO:0007669"/>
    <property type="project" value="TreeGrafter"/>
</dbReference>
<dbReference type="EMBL" id="DAATDB010000028">
    <property type="protein sequence ID" value="HAE8103726.1"/>
    <property type="molecule type" value="Genomic_DNA"/>
</dbReference>
<dbReference type="PANTHER" id="PTHR30451:SF20">
    <property type="entry name" value="FIMBRIAE USHER"/>
    <property type="match status" value="1"/>
</dbReference>
<dbReference type="GO" id="GO:0015473">
    <property type="term" value="F:fimbrial usher porin activity"/>
    <property type="evidence" value="ECO:0007669"/>
    <property type="project" value="InterPro"/>
</dbReference>
<reference evidence="1" key="1">
    <citation type="journal article" date="2018" name="Genome Biol.">
        <title>SKESA: strategic k-mer extension for scrupulous assemblies.</title>
        <authorList>
            <person name="Souvorov A."/>
            <person name="Agarwala R."/>
            <person name="Lipman D.J."/>
        </authorList>
    </citation>
    <scope>NUCLEOTIDE SEQUENCE</scope>
    <source>
        <strain evidence="1">1363-65</strain>
    </source>
</reference>
<sequence length="82" mass="8320">MTVNGGGRSPYTNLTATYGTGKHYQNASVGMSGTVIAWQNGIVATPYTGDTFAVVEAKVAKGTKVGGYSGIHIDAWGLAAPG</sequence>
<dbReference type="InterPro" id="IPR042186">
    <property type="entry name" value="FimD_plug_dom"/>
</dbReference>
<accession>A0A737BU71</accession>